<feature type="signal peptide" evidence="1">
    <location>
        <begin position="1"/>
        <end position="20"/>
    </location>
</feature>
<gene>
    <name evidence="2" type="ORF">SAMN04488007_2279</name>
</gene>
<organism evidence="2 3">
    <name type="scientific">Maribacter aquivivus</name>
    <dbReference type="NCBI Taxonomy" id="228958"/>
    <lineage>
        <taxon>Bacteria</taxon>
        <taxon>Pseudomonadati</taxon>
        <taxon>Bacteroidota</taxon>
        <taxon>Flavobacteriia</taxon>
        <taxon>Flavobacteriales</taxon>
        <taxon>Flavobacteriaceae</taxon>
        <taxon>Maribacter</taxon>
    </lineage>
</organism>
<evidence type="ECO:0008006" key="4">
    <source>
        <dbReference type="Google" id="ProtNLM"/>
    </source>
</evidence>
<evidence type="ECO:0000313" key="2">
    <source>
        <dbReference type="EMBL" id="SHK17992.1"/>
    </source>
</evidence>
<reference evidence="3" key="1">
    <citation type="submission" date="2016-11" db="EMBL/GenBank/DDBJ databases">
        <authorList>
            <person name="Varghese N."/>
            <person name="Submissions S."/>
        </authorList>
    </citation>
    <scope>NUCLEOTIDE SEQUENCE [LARGE SCALE GENOMIC DNA]</scope>
    <source>
        <strain evidence="3">DSM 16478</strain>
    </source>
</reference>
<sequence>MRKFIKVFAVFSLLTTFGFAQEFRGLDKSPLDRVYLPDHFAHDIKFAPERNLPEFPVLKIDYSRPQKNGRQVFGGMVKYNEIWRLGANEATEIKVYKDVKIDGKLLKKGTYSMYAIPTEEHWTIIFNTALDHWGHYSYDKNNDVLRVDAHVLKNQQPVEEFSIQFDDLQEGVGVMYIAWDMDRVELPISY</sequence>
<dbReference type="Pfam" id="PF11138">
    <property type="entry name" value="DUF2911"/>
    <property type="match status" value="1"/>
</dbReference>
<name>A0A1M6QCL7_9FLAO</name>
<dbReference type="STRING" id="228958.SAMN04488007_2279"/>
<proteinExistence type="predicted"/>
<dbReference type="EMBL" id="FQZX01000002">
    <property type="protein sequence ID" value="SHK17992.1"/>
    <property type="molecule type" value="Genomic_DNA"/>
</dbReference>
<keyword evidence="1" id="KW-0732">Signal</keyword>
<dbReference type="InterPro" id="IPR021314">
    <property type="entry name" value="DUF2911"/>
</dbReference>
<dbReference type="AlphaFoldDB" id="A0A1M6QCL7"/>
<dbReference type="RefSeq" id="WP_073244237.1">
    <property type="nucleotide sequence ID" value="NZ_FQZX01000002.1"/>
</dbReference>
<feature type="chain" id="PRO_5013268888" description="DUF2911 domain-containing protein" evidence="1">
    <location>
        <begin position="21"/>
        <end position="190"/>
    </location>
</feature>
<accession>A0A1M6QCL7</accession>
<dbReference type="Proteomes" id="UP000184314">
    <property type="component" value="Unassembled WGS sequence"/>
</dbReference>
<keyword evidence="3" id="KW-1185">Reference proteome</keyword>
<protein>
    <recommendedName>
        <fullName evidence="4">DUF2911 domain-containing protein</fullName>
    </recommendedName>
</protein>
<evidence type="ECO:0000313" key="3">
    <source>
        <dbReference type="Proteomes" id="UP000184314"/>
    </source>
</evidence>
<evidence type="ECO:0000256" key="1">
    <source>
        <dbReference type="SAM" id="SignalP"/>
    </source>
</evidence>
<dbReference type="OrthoDB" id="187854at2"/>